<keyword evidence="3" id="KW-0808">Transferase</keyword>
<sequence>MTDSPLSLVEEHLYQELFLHQLNWSAPDSPPIRYTAEDGQTYTATNISSYKGLRVWVCNDKPGSKIEAELDRLIAKTTTDRVVIFHNDDEQVWRWPARRTKDNTTSTRLTSHRHRNGRANPNFAARLDVIRLPIDIVLDANTVLTKVREAFDVEARNESKRASKLMARMYSALEAAYPASYDAAKRDHEISVILARILFLMFGDDTEMWENQQGEPAPDAFLEFIHMQTPTDGSTLGEQLTDLFEALDKPGGAASSGIDAVLPYINGGLFREKITLPVLSKDFREAVLDACVVDWSTISPAIFGSMFQSVRDAQTRRELGEHYTSEENILKTLNPLFLDELRAEFDRARTMKDEKGVLTRLWKRLGDIRYMDPACGCGNFIIVAFRELRDLELRIMERLQELTGASQLAFDPTLALKVTLDHFYGIEIDEWPARIAETAMFLVDRQCDLKLKERFGEAPQRLPIQTQANITVGNALRVQWQDVCTTSEAVILAGNPPYGGRGERSAEQTNDLRTVWGDDYQINLDYVTAWFVKTVEYFGKINGRWAFVATSSISQGEPVARLWRPILNAGWRCRFAYKSLLWESEASGGAGVHVSIVGFDRATSPQPVLWTYPDGGHGQPERRDTANINPYLFDGPTIFVDSRRTPLCAQLPAASFGSMPNDGGNLLVETEEYDVVAADPVAAKYLRRFIGAGELIHNRKRWCLWLRDATPEDLAISPVLTDRLAAVQAHRSGSDSPTTSTRNHPSHLFGQIAQPSTSYLAVPAHVSERRRFYPAARFDADVICGNANFLIPDPDGFALAVISSSMFIVWQKAIGGRIRNDLRFSKTYTYYTFPLPRLSDTQYEAACAAAQHLLTVRAAHGGASLADLYTVDAIPEDVVEAHLSIDAVIDQAYAPDQFDTELDRQDALFSRYLALTATSAQPTRQRRRKRV</sequence>
<dbReference type="InterPro" id="IPR050953">
    <property type="entry name" value="N4_N6_ade-DNA_methylase"/>
</dbReference>
<organism evidence="9 10">
    <name type="scientific">Mycolicibacterium canariasense</name>
    <name type="common">Mycobacterium canariasense</name>
    <dbReference type="NCBI Taxonomy" id="228230"/>
    <lineage>
        <taxon>Bacteria</taxon>
        <taxon>Bacillati</taxon>
        <taxon>Actinomycetota</taxon>
        <taxon>Actinomycetes</taxon>
        <taxon>Mycobacteriales</taxon>
        <taxon>Mycobacteriaceae</taxon>
        <taxon>Mycolicibacterium</taxon>
    </lineage>
</organism>
<comment type="catalytic activity">
    <reaction evidence="4">
        <text>a 2'-deoxyadenosine in DNA + S-adenosyl-L-methionine = an N(6)-methyl-2'-deoxyadenosine in DNA + S-adenosyl-L-homocysteine + H(+)</text>
        <dbReference type="Rhea" id="RHEA:15197"/>
        <dbReference type="Rhea" id="RHEA-COMP:12418"/>
        <dbReference type="Rhea" id="RHEA-COMP:12419"/>
        <dbReference type="ChEBI" id="CHEBI:15378"/>
        <dbReference type="ChEBI" id="CHEBI:57856"/>
        <dbReference type="ChEBI" id="CHEBI:59789"/>
        <dbReference type="ChEBI" id="CHEBI:90615"/>
        <dbReference type="ChEBI" id="CHEBI:90616"/>
        <dbReference type="EC" id="2.1.1.72"/>
    </reaction>
</comment>
<dbReference type="Proteomes" id="UP000069443">
    <property type="component" value="Unassembled WGS sequence"/>
</dbReference>
<dbReference type="Pfam" id="PF20473">
    <property type="entry name" value="MmeI_Mtase"/>
    <property type="match status" value="1"/>
</dbReference>
<proteinExistence type="predicted"/>
<dbReference type="REBASE" id="150851">
    <property type="entry name" value="Mca15298ORF2678P"/>
</dbReference>
<evidence type="ECO:0000256" key="2">
    <source>
        <dbReference type="ARBA" id="ARBA00022603"/>
    </source>
</evidence>
<feature type="domain" description="MmeI-like C-terminal" evidence="7">
    <location>
        <begin position="839"/>
        <end position="918"/>
    </location>
</feature>
<evidence type="ECO:0000259" key="8">
    <source>
        <dbReference type="Pfam" id="PF20473"/>
    </source>
</evidence>
<evidence type="ECO:0000256" key="1">
    <source>
        <dbReference type="ARBA" id="ARBA00011900"/>
    </source>
</evidence>
<keyword evidence="2" id="KW-0489">Methyltransferase</keyword>
<protein>
    <recommendedName>
        <fullName evidence="1">site-specific DNA-methyltransferase (adenine-specific)</fullName>
        <ecNumber evidence="1">2.1.1.72</ecNumber>
    </recommendedName>
</protein>
<dbReference type="Pfam" id="PF20465">
    <property type="entry name" value="MmeI_hel"/>
    <property type="match status" value="1"/>
</dbReference>
<reference evidence="10" key="2">
    <citation type="submission" date="2016-02" db="EMBL/GenBank/DDBJ databases">
        <title>Draft genome sequence of five rapidly growing Mycobacterium species.</title>
        <authorList>
            <person name="Katahira K."/>
            <person name="Gotou Y."/>
            <person name="Iida K."/>
            <person name="Ogura Y."/>
            <person name="Hayashi T."/>
        </authorList>
    </citation>
    <scope>NUCLEOTIDE SEQUENCE [LARGE SCALE GENOMIC DNA]</scope>
    <source>
        <strain evidence="10">JCM15298</strain>
    </source>
</reference>
<dbReference type="AlphaFoldDB" id="A0A100WCD1"/>
<accession>A0A100WCD1</accession>
<evidence type="ECO:0000313" key="10">
    <source>
        <dbReference type="Proteomes" id="UP000069443"/>
    </source>
</evidence>
<evidence type="ECO:0000256" key="4">
    <source>
        <dbReference type="ARBA" id="ARBA00047942"/>
    </source>
</evidence>
<dbReference type="Pfam" id="PF20466">
    <property type="entry name" value="MmeI_TRD"/>
    <property type="match status" value="1"/>
</dbReference>
<dbReference type="EMBL" id="BCSY01000042">
    <property type="protein sequence ID" value="GAS95712.1"/>
    <property type="molecule type" value="Genomic_DNA"/>
</dbReference>
<evidence type="ECO:0000259" key="6">
    <source>
        <dbReference type="Pfam" id="PF20466"/>
    </source>
</evidence>
<evidence type="ECO:0000313" key="9">
    <source>
        <dbReference type="EMBL" id="GAS95712.1"/>
    </source>
</evidence>
<dbReference type="InterPro" id="IPR029063">
    <property type="entry name" value="SAM-dependent_MTases_sf"/>
</dbReference>
<dbReference type="PANTHER" id="PTHR33841:SF1">
    <property type="entry name" value="DNA METHYLTRANSFERASE A"/>
    <property type="match status" value="1"/>
</dbReference>
<dbReference type="EC" id="2.1.1.72" evidence="1"/>
<dbReference type="Gene3D" id="3.40.50.150">
    <property type="entry name" value="Vaccinia Virus protein VP39"/>
    <property type="match status" value="1"/>
</dbReference>
<feature type="domain" description="MmeI-like DNA-methyltransferase" evidence="8">
    <location>
        <begin position="351"/>
        <end position="608"/>
    </location>
</feature>
<dbReference type="RefSeq" id="WP_062656852.1">
    <property type="nucleotide sequence ID" value="NZ_BCSY01000042.1"/>
</dbReference>
<evidence type="ECO:0000259" key="5">
    <source>
        <dbReference type="Pfam" id="PF20465"/>
    </source>
</evidence>
<comment type="caution">
    <text evidence="9">The sequence shown here is derived from an EMBL/GenBank/DDBJ whole genome shotgun (WGS) entry which is preliminary data.</text>
</comment>
<dbReference type="InterPro" id="IPR046820">
    <property type="entry name" value="MmeI_TRD"/>
</dbReference>
<dbReference type="PANTHER" id="PTHR33841">
    <property type="entry name" value="DNA METHYLTRANSFERASE YEEA-RELATED"/>
    <property type="match status" value="1"/>
</dbReference>
<gene>
    <name evidence="9" type="ORF">RMCC_2678</name>
</gene>
<dbReference type="STRING" id="228230.RMCC_2678"/>
<reference evidence="10" key="1">
    <citation type="journal article" date="2016" name="Genome Announc.">
        <title>Draft Genome Sequences of Five Rapidly Growing Mycobacterium Species, M. thermoresistibile, M. fortuitum subsp. acetamidolyticum, M. canariasense, M. brisbanense, and M. novocastrense.</title>
        <authorList>
            <person name="Katahira K."/>
            <person name="Ogura Y."/>
            <person name="Gotoh Y."/>
            <person name="Hayashi T."/>
        </authorList>
    </citation>
    <scope>NUCLEOTIDE SEQUENCE [LARGE SCALE GENOMIC DNA]</scope>
    <source>
        <strain evidence="10">JCM15298</strain>
    </source>
</reference>
<evidence type="ECO:0000256" key="3">
    <source>
        <dbReference type="ARBA" id="ARBA00022679"/>
    </source>
</evidence>
<dbReference type="InterPro" id="IPR046818">
    <property type="entry name" value="MmeI_C"/>
</dbReference>
<dbReference type="Pfam" id="PF20467">
    <property type="entry name" value="MmeI_C"/>
    <property type="match status" value="1"/>
</dbReference>
<dbReference type="InterPro" id="IPR046816">
    <property type="entry name" value="MmeI_Mtase"/>
</dbReference>
<dbReference type="SUPFAM" id="SSF53335">
    <property type="entry name" value="S-adenosyl-L-methionine-dependent methyltransferases"/>
    <property type="match status" value="1"/>
</dbReference>
<evidence type="ECO:0000259" key="7">
    <source>
        <dbReference type="Pfam" id="PF20467"/>
    </source>
</evidence>
<feature type="domain" description="MmeI-like helicase spacer" evidence="5">
    <location>
        <begin position="188"/>
        <end position="270"/>
    </location>
</feature>
<feature type="domain" description="MmeI-like target recognition" evidence="6">
    <location>
        <begin position="634"/>
        <end position="838"/>
    </location>
</feature>
<dbReference type="GO" id="GO:0009007">
    <property type="term" value="F:site-specific DNA-methyltransferase (adenine-specific) activity"/>
    <property type="evidence" value="ECO:0007669"/>
    <property type="project" value="UniProtKB-EC"/>
</dbReference>
<dbReference type="GO" id="GO:0032259">
    <property type="term" value="P:methylation"/>
    <property type="evidence" value="ECO:0007669"/>
    <property type="project" value="UniProtKB-KW"/>
</dbReference>
<keyword evidence="10" id="KW-1185">Reference proteome</keyword>
<name>A0A100WCD1_MYCCR</name>
<dbReference type="OrthoDB" id="4280289at2"/>
<dbReference type="InterPro" id="IPR046819">
    <property type="entry name" value="MmeI_hel"/>
</dbReference>